<organism evidence="1 2">
    <name type="scientific">Rhizophagus irregularis</name>
    <dbReference type="NCBI Taxonomy" id="588596"/>
    <lineage>
        <taxon>Eukaryota</taxon>
        <taxon>Fungi</taxon>
        <taxon>Fungi incertae sedis</taxon>
        <taxon>Mucoromycota</taxon>
        <taxon>Glomeromycotina</taxon>
        <taxon>Glomeromycetes</taxon>
        <taxon>Glomerales</taxon>
        <taxon>Glomeraceae</taxon>
        <taxon>Rhizophagus</taxon>
    </lineage>
</organism>
<gene>
    <name evidence="1" type="ORF">CHRIB12_LOCUS17670</name>
</gene>
<comment type="caution">
    <text evidence="1">The sequence shown here is derived from an EMBL/GenBank/DDBJ whole genome shotgun (WGS) entry which is preliminary data.</text>
</comment>
<dbReference type="VEuPathDB" id="FungiDB:RhiirFUN_020546"/>
<evidence type="ECO:0000313" key="1">
    <source>
        <dbReference type="EMBL" id="CAB5381782.1"/>
    </source>
</evidence>
<evidence type="ECO:0000313" key="2">
    <source>
        <dbReference type="Proteomes" id="UP000684084"/>
    </source>
</evidence>
<dbReference type="Proteomes" id="UP000684084">
    <property type="component" value="Unassembled WGS sequence"/>
</dbReference>
<protein>
    <submittedName>
        <fullName evidence="1">Uncharacterized protein</fullName>
    </submittedName>
</protein>
<proteinExistence type="predicted"/>
<dbReference type="AlphaFoldDB" id="A0A915ZP39"/>
<sequence length="76" mass="9055">MSFFMTSVARGRQEQERIRAAAFKFDDKENDGCPRKYHRSRLFAERDSQKLWHLSWQSKMTDSSSLPQLTEGTFFF</sequence>
<dbReference type="EMBL" id="CAGKOT010000045">
    <property type="protein sequence ID" value="CAB5381782.1"/>
    <property type="molecule type" value="Genomic_DNA"/>
</dbReference>
<reference evidence="1" key="1">
    <citation type="submission" date="2020-05" db="EMBL/GenBank/DDBJ databases">
        <authorList>
            <person name="Rincon C."/>
            <person name="Sanders R I."/>
            <person name="Robbins C."/>
            <person name="Chaturvedi A."/>
        </authorList>
    </citation>
    <scope>NUCLEOTIDE SEQUENCE</scope>
    <source>
        <strain evidence="1">CHB12</strain>
    </source>
</reference>
<dbReference type="OrthoDB" id="2308228at2759"/>
<accession>A0A915ZP39</accession>
<name>A0A915ZP39_9GLOM</name>